<dbReference type="Pfam" id="PF06516">
    <property type="entry name" value="NUP"/>
    <property type="match status" value="1"/>
</dbReference>
<name>A0A9P5ALK5_9HYPO</name>
<sequence>MNRLLLSVLLFGYGIAMAATDQGLVKPKIMILANFPPEEKIWHDIPDFDILARPVTVPGISPLYPKVHCTSDGDICKMSTGLGQVNAATTMAALVYSGMFDLTQTYFLIASIAGINPTVGTLNSVVFSRYVVQIALQYEFDIRDLPENYTTGYIPLGSKAPGEYPRIAYGTEVFELNASLRDMVMQIASQVELGDSEVSKKYRAKYAANPEYKAAAQPPRVFAGDCVEGDNFWTGRMLSEAFSNYTKLITNGTGVYTTTAMEDAGTLNPLLRAAKLELVDFGRIILMRAASNFDRPPPGRTAAQHKFWTDEGSFESSLGNVRRCGLRIIQNILQNWDSRFSAGIPAKNYIGDILGTLGGKRDFGPEKFGYNPILDEVEDDNPMPDAHSDGKDEL</sequence>
<dbReference type="OrthoDB" id="2331083at2759"/>
<keyword evidence="3" id="KW-0732">Signal</keyword>
<dbReference type="PANTHER" id="PTHR38643:SF1">
    <property type="entry name" value="PURINE NUCLEOSIDE PERMEASE C285.05-RELATED"/>
    <property type="match status" value="1"/>
</dbReference>
<comment type="function">
    <text evidence="1">Nucleoside permease that transports adenosine and guanosine.</text>
</comment>
<evidence type="ECO:0000313" key="5">
    <source>
        <dbReference type="Proteomes" id="UP000730481"/>
    </source>
</evidence>
<dbReference type="PIRSF" id="PIRSF013171">
    <property type="entry name" value="Pur_nuclsid_perm"/>
    <property type="match status" value="1"/>
</dbReference>
<keyword evidence="5" id="KW-1185">Reference proteome</keyword>
<dbReference type="GO" id="GO:0055085">
    <property type="term" value="P:transmembrane transport"/>
    <property type="evidence" value="ECO:0007669"/>
    <property type="project" value="InterPro"/>
</dbReference>
<evidence type="ECO:0000256" key="2">
    <source>
        <dbReference type="SAM" id="MobiDB-lite"/>
    </source>
</evidence>
<evidence type="ECO:0000256" key="1">
    <source>
        <dbReference type="PIRNR" id="PIRNR013171"/>
    </source>
</evidence>
<dbReference type="InterPro" id="IPR009486">
    <property type="entry name" value="Pur_nuclsid_perm"/>
</dbReference>
<accession>A0A9P5ALK5</accession>
<feature type="chain" id="PRO_5040450156" evidence="3">
    <location>
        <begin position="19"/>
        <end position="394"/>
    </location>
</feature>
<dbReference type="PANTHER" id="PTHR38643">
    <property type="entry name" value="PURINE NUCLEOSIDE PERMEASE C285.05-RELATED"/>
    <property type="match status" value="1"/>
</dbReference>
<reference evidence="4" key="1">
    <citation type="journal article" date="2017" name="Mycologia">
        <title>Fusarium algeriense, sp. nov., a novel toxigenic crown rot pathogen of durum wheat from Algeria is nested in the Fusarium burgessii species complex.</title>
        <authorList>
            <person name="Laraba I."/>
            <person name="Keddad A."/>
            <person name="Boureghda H."/>
            <person name="Abdallah N."/>
            <person name="Vaughan M.M."/>
            <person name="Proctor R.H."/>
            <person name="Busman M."/>
            <person name="O'Donnell K."/>
        </authorList>
    </citation>
    <scope>NUCLEOTIDE SEQUENCE</scope>
    <source>
        <strain evidence="4">NRRL 25174</strain>
    </source>
</reference>
<evidence type="ECO:0000256" key="3">
    <source>
        <dbReference type="SAM" id="SignalP"/>
    </source>
</evidence>
<protein>
    <submittedName>
        <fullName evidence="4">Purine nucleoside</fullName>
    </submittedName>
</protein>
<organism evidence="4 5">
    <name type="scientific">Fusarium beomiforme</name>
    <dbReference type="NCBI Taxonomy" id="44412"/>
    <lineage>
        <taxon>Eukaryota</taxon>
        <taxon>Fungi</taxon>
        <taxon>Dikarya</taxon>
        <taxon>Ascomycota</taxon>
        <taxon>Pezizomycotina</taxon>
        <taxon>Sordariomycetes</taxon>
        <taxon>Hypocreomycetidae</taxon>
        <taxon>Hypocreales</taxon>
        <taxon>Nectriaceae</taxon>
        <taxon>Fusarium</taxon>
        <taxon>Fusarium burgessii species complex</taxon>
    </lineage>
</organism>
<dbReference type="Proteomes" id="UP000730481">
    <property type="component" value="Unassembled WGS sequence"/>
</dbReference>
<gene>
    <name evidence="4" type="ORF">FBEOM_5276</name>
</gene>
<evidence type="ECO:0000313" key="4">
    <source>
        <dbReference type="EMBL" id="KAF4340824.1"/>
    </source>
</evidence>
<comment type="caution">
    <text evidence="4">The sequence shown here is derived from an EMBL/GenBank/DDBJ whole genome shotgun (WGS) entry which is preliminary data.</text>
</comment>
<proteinExistence type="inferred from homology"/>
<dbReference type="AlphaFoldDB" id="A0A9P5ALK5"/>
<keyword evidence="1" id="KW-0813">Transport</keyword>
<feature type="region of interest" description="Disordered" evidence="2">
    <location>
        <begin position="374"/>
        <end position="394"/>
    </location>
</feature>
<comment type="similarity">
    <text evidence="1">Belongs to the NUP family.</text>
</comment>
<feature type="signal peptide" evidence="3">
    <location>
        <begin position="1"/>
        <end position="18"/>
    </location>
</feature>
<dbReference type="EMBL" id="PVQB02000222">
    <property type="protein sequence ID" value="KAF4340824.1"/>
    <property type="molecule type" value="Genomic_DNA"/>
</dbReference>
<reference evidence="4" key="2">
    <citation type="submission" date="2020-02" db="EMBL/GenBank/DDBJ databases">
        <title>Identification and distribution of gene clusters putatively required for synthesis of sphingolipid metabolism inhibitors in phylogenetically diverse species of the filamentous fungus Fusarium.</title>
        <authorList>
            <person name="Kim H.-S."/>
            <person name="Busman M."/>
            <person name="Brown D.W."/>
            <person name="Divon H."/>
            <person name="Uhlig S."/>
            <person name="Proctor R.H."/>
        </authorList>
    </citation>
    <scope>NUCLEOTIDE SEQUENCE</scope>
    <source>
        <strain evidence="4">NRRL 25174</strain>
    </source>
</reference>
<dbReference type="GO" id="GO:0005783">
    <property type="term" value="C:endoplasmic reticulum"/>
    <property type="evidence" value="ECO:0007669"/>
    <property type="project" value="TreeGrafter"/>
</dbReference>